<dbReference type="AlphaFoldDB" id="A0A1J9R1E1"/>
<dbReference type="GO" id="GO:0005634">
    <property type="term" value="C:nucleus"/>
    <property type="evidence" value="ECO:0007669"/>
    <property type="project" value="TreeGrafter"/>
</dbReference>
<dbReference type="Proteomes" id="UP000183809">
    <property type="component" value="Unassembled WGS sequence"/>
</dbReference>
<feature type="domain" description="SET" evidence="1">
    <location>
        <begin position="290"/>
        <end position="612"/>
    </location>
</feature>
<accession>A0A1J9R1E1</accession>
<organism evidence="2 3">
    <name type="scientific">Diplodia corticola</name>
    <dbReference type="NCBI Taxonomy" id="236234"/>
    <lineage>
        <taxon>Eukaryota</taxon>
        <taxon>Fungi</taxon>
        <taxon>Dikarya</taxon>
        <taxon>Ascomycota</taxon>
        <taxon>Pezizomycotina</taxon>
        <taxon>Dothideomycetes</taxon>
        <taxon>Dothideomycetes incertae sedis</taxon>
        <taxon>Botryosphaeriales</taxon>
        <taxon>Botryosphaeriaceae</taxon>
        <taxon>Diplodia</taxon>
    </lineage>
</organism>
<dbReference type="OrthoDB" id="438641at2759"/>
<dbReference type="SUPFAM" id="SSF82199">
    <property type="entry name" value="SET domain"/>
    <property type="match status" value="1"/>
</dbReference>
<dbReference type="InterPro" id="IPR001214">
    <property type="entry name" value="SET_dom"/>
</dbReference>
<proteinExistence type="predicted"/>
<dbReference type="EMBL" id="MNUE01000023">
    <property type="protein sequence ID" value="OJD34440.1"/>
    <property type="molecule type" value="Genomic_DNA"/>
</dbReference>
<keyword evidence="3" id="KW-1185">Reference proteome</keyword>
<gene>
    <name evidence="2" type="ORF">BKCO1_2300048</name>
</gene>
<dbReference type="InterPro" id="IPR050869">
    <property type="entry name" value="H3K4_H4K5_MeTrfase"/>
</dbReference>
<dbReference type="InterPro" id="IPR046341">
    <property type="entry name" value="SET_dom_sf"/>
</dbReference>
<evidence type="ECO:0000313" key="3">
    <source>
        <dbReference type="Proteomes" id="UP000183809"/>
    </source>
</evidence>
<comment type="caution">
    <text evidence="2">The sequence shown here is derived from an EMBL/GenBank/DDBJ whole genome shotgun (WGS) entry which is preliminary data.</text>
</comment>
<name>A0A1J9R1E1_9PEZI</name>
<reference evidence="2 3" key="1">
    <citation type="submission" date="2016-10" db="EMBL/GenBank/DDBJ databases">
        <title>Proteomics and genomics reveal pathogen-plant mechanisms compatible with a hemibiotrophic lifestyle of Diplodia corticola.</title>
        <authorList>
            <person name="Fernandes I."/>
            <person name="De Jonge R."/>
            <person name="Van De Peer Y."/>
            <person name="Devreese B."/>
            <person name="Alves A."/>
            <person name="Esteves A.C."/>
        </authorList>
    </citation>
    <scope>NUCLEOTIDE SEQUENCE [LARGE SCALE GENOMIC DNA]</scope>
    <source>
        <strain evidence="2 3">CBS 112549</strain>
    </source>
</reference>
<dbReference type="RefSeq" id="XP_020130700.1">
    <property type="nucleotide sequence ID" value="XM_020272997.1"/>
</dbReference>
<dbReference type="PROSITE" id="PS50280">
    <property type="entry name" value="SET"/>
    <property type="match status" value="1"/>
</dbReference>
<evidence type="ECO:0000313" key="2">
    <source>
        <dbReference type="EMBL" id="OJD34440.1"/>
    </source>
</evidence>
<protein>
    <submittedName>
        <fullName evidence="2">Mynd domain-containing protein</fullName>
    </submittedName>
</protein>
<dbReference type="PANTHER" id="PTHR12197:SF273">
    <property type="entry name" value="MYND-TYPE ZINC FINGER PROTEIN SAMB"/>
    <property type="match status" value="1"/>
</dbReference>
<sequence>MDAALSASPSEVDLCLQNLTLTVVSYVSSHEPSATAEAGSVAAALSSLSVKDTPSIPTLLQRLEHLRARIAEQPYSILLRLQVAELYRALGFPDLAAAEAYRALLLVDEVLDESGEYHDDALEEIQDEIASKPASCRIDLAQKHADRFPGVSQRLSSFNGSEERCDVEADEEEACLWAQTIWTDAAYAFVTGNLLACACLKSAHDFCSRGLKANPGNNHLLKFRDLLTQRLTHHFASRGFGLDDEDITPDDYPDRTSVRRELYPWNTSEPDRYSPGSLSLLNEQIGSIAPKLEARVTELPLLTPDVDSATGRDPSSESEPATIKQLGVFAREDVAPGERILDEKSLLTANARLHDSYCDACSAPLPDLRNGSEASQCAFCEDCDDIVFCSQDCHDLAQEAYHPALCGNDVEAIAKDAPAAEAADALYSLLLLRALAMAETQEVHPLELKELKYIWGDYHIPPPGTSIPLTPSPLGPAKDAFGGAPRTLPFSFSANVLTPLHMLEKMDVNIFTTSAKYDFWVFNTLYAKFRGTASARQGRDGKPDVGAVHPLWCLANHSCDPNVSWEWQGNMRFWVRSERVAWKGRKAQDDDSSERRSQPGLRKGDEILSHYCDVDLSVTDRREWAAGALGGMCMCERCVWEAARADNS</sequence>
<dbReference type="PANTHER" id="PTHR12197">
    <property type="entry name" value="HISTONE-LYSINE N-METHYLTRANSFERASE SMYD"/>
    <property type="match status" value="1"/>
</dbReference>
<dbReference type="Gene3D" id="2.170.270.10">
    <property type="entry name" value="SET domain"/>
    <property type="match status" value="1"/>
</dbReference>
<evidence type="ECO:0000259" key="1">
    <source>
        <dbReference type="PROSITE" id="PS50280"/>
    </source>
</evidence>
<dbReference type="Pfam" id="PF00856">
    <property type="entry name" value="SET"/>
    <property type="match status" value="1"/>
</dbReference>
<dbReference type="GeneID" id="31013257"/>
<dbReference type="STRING" id="236234.A0A1J9R1E1"/>